<keyword evidence="1" id="KW-0645">Protease</keyword>
<keyword evidence="1" id="KW-0378">Hydrolase</keyword>
<comment type="caution">
    <text evidence="1">The sequence shown here is derived from an EMBL/GenBank/DDBJ whole genome shotgun (WGS) entry which is preliminary data.</text>
</comment>
<name>A0A9D1M248_9FIRM</name>
<reference evidence="1" key="1">
    <citation type="submission" date="2020-10" db="EMBL/GenBank/DDBJ databases">
        <authorList>
            <person name="Gilroy R."/>
        </authorList>
    </citation>
    <scope>NUCLEOTIDE SEQUENCE</scope>
    <source>
        <strain evidence="1">CHK195-15760</strain>
    </source>
</reference>
<gene>
    <name evidence="1" type="ORF">IAB70_05945</name>
</gene>
<reference evidence="1" key="2">
    <citation type="journal article" date="2021" name="PeerJ">
        <title>Extensive microbial diversity within the chicken gut microbiome revealed by metagenomics and culture.</title>
        <authorList>
            <person name="Gilroy R."/>
            <person name="Ravi A."/>
            <person name="Getino M."/>
            <person name="Pursley I."/>
            <person name="Horton D.L."/>
            <person name="Alikhan N.F."/>
            <person name="Baker D."/>
            <person name="Gharbi K."/>
            <person name="Hall N."/>
            <person name="Watson M."/>
            <person name="Adriaenssens E.M."/>
            <person name="Foster-Nyarko E."/>
            <person name="Jarju S."/>
            <person name="Secka A."/>
            <person name="Antonio M."/>
            <person name="Oren A."/>
            <person name="Chaudhuri R.R."/>
            <person name="La Ragione R."/>
            <person name="Hildebrand F."/>
            <person name="Pallen M.J."/>
        </authorList>
    </citation>
    <scope>NUCLEOTIDE SEQUENCE</scope>
    <source>
        <strain evidence="1">CHK195-15760</strain>
    </source>
</reference>
<accession>A0A9D1M248</accession>
<proteinExistence type="predicted"/>
<evidence type="ECO:0000313" key="1">
    <source>
        <dbReference type="EMBL" id="HIU52136.1"/>
    </source>
</evidence>
<sequence length="145" mass="16702">MEYDKNVCPIVDIDGAIECGKQFDLDIVLPEDNRNVIYGIIRDCYKDPVCDAVVKLIEVVCDHGKEERKPVSHTFTDENGEFVFGPLCHNRVYEIQIWVNRVKHVKICAKCEHDGCCLKGEDLDCCDCYTCKKDYPCDRETCEEK</sequence>
<dbReference type="Proteomes" id="UP000824093">
    <property type="component" value="Unassembled WGS sequence"/>
</dbReference>
<organism evidence="1 2">
    <name type="scientific">Candidatus Merdicola faecigallinarum</name>
    <dbReference type="NCBI Taxonomy" id="2840862"/>
    <lineage>
        <taxon>Bacteria</taxon>
        <taxon>Bacillati</taxon>
        <taxon>Bacillota</taxon>
        <taxon>Clostridia</taxon>
        <taxon>Candidatus Merdicola</taxon>
    </lineage>
</organism>
<dbReference type="GO" id="GO:0004180">
    <property type="term" value="F:carboxypeptidase activity"/>
    <property type="evidence" value="ECO:0007669"/>
    <property type="project" value="UniProtKB-KW"/>
</dbReference>
<dbReference type="AlphaFoldDB" id="A0A9D1M248"/>
<evidence type="ECO:0000313" key="2">
    <source>
        <dbReference type="Proteomes" id="UP000824093"/>
    </source>
</evidence>
<protein>
    <submittedName>
        <fullName evidence="1">Carboxypeptidase regulatory-like domain-containing protein</fullName>
    </submittedName>
</protein>
<dbReference type="EMBL" id="DVNH01000045">
    <property type="protein sequence ID" value="HIU52136.1"/>
    <property type="molecule type" value="Genomic_DNA"/>
</dbReference>
<keyword evidence="1" id="KW-0121">Carboxypeptidase</keyword>